<keyword evidence="8" id="KW-0449">Lipoprotein</keyword>
<accession>A0A401FW97</accession>
<dbReference type="PROSITE" id="PS01311">
    <property type="entry name" value="LGT"/>
    <property type="match status" value="1"/>
</dbReference>
<proteinExistence type="inferred from homology"/>
<dbReference type="AlphaFoldDB" id="A0A401FW97"/>
<feature type="binding site" evidence="7">
    <location>
        <position position="158"/>
    </location>
    <ligand>
        <name>a 1,2-diacyl-sn-glycero-3-phospho-(1'-sn-glycerol)</name>
        <dbReference type="ChEBI" id="CHEBI:64716"/>
    </ligand>
</feature>
<evidence type="ECO:0000256" key="2">
    <source>
        <dbReference type="ARBA" id="ARBA00022475"/>
    </source>
</evidence>
<dbReference type="RefSeq" id="WP_124328556.1">
    <property type="nucleotide sequence ID" value="NZ_BEXT01000001.1"/>
</dbReference>
<comment type="pathway">
    <text evidence="7">Protein modification; lipoprotein biosynthesis (diacylglyceryl transfer).</text>
</comment>
<name>A0A401FW97_9BACT</name>
<evidence type="ECO:0000256" key="7">
    <source>
        <dbReference type="HAMAP-Rule" id="MF_01147"/>
    </source>
</evidence>
<dbReference type="NCBIfam" id="TIGR00544">
    <property type="entry name" value="lgt"/>
    <property type="match status" value="1"/>
</dbReference>
<dbReference type="GO" id="GO:0042158">
    <property type="term" value="P:lipoprotein biosynthetic process"/>
    <property type="evidence" value="ECO:0007669"/>
    <property type="project" value="UniProtKB-UniRule"/>
</dbReference>
<dbReference type="Pfam" id="PF01790">
    <property type="entry name" value="LGT"/>
    <property type="match status" value="1"/>
</dbReference>
<dbReference type="EC" id="2.5.1.145" evidence="7"/>
<feature type="transmembrane region" description="Helical" evidence="7">
    <location>
        <begin position="248"/>
        <end position="274"/>
    </location>
</feature>
<reference evidence="9" key="2">
    <citation type="submission" date="2019-01" db="EMBL/GenBank/DDBJ databases">
        <title>Genome sequence of Desulfonema ishimotonii strain Tokyo 01.</title>
        <authorList>
            <person name="Fukui M."/>
        </authorList>
    </citation>
    <scope>NUCLEOTIDE SEQUENCE [LARGE SCALE GENOMIC DNA]</scope>
    <source>
        <strain evidence="9">Tokyo 01</strain>
    </source>
</reference>
<keyword evidence="6 7" id="KW-0472">Membrane</keyword>
<feature type="transmembrane region" description="Helical" evidence="7">
    <location>
        <begin position="27"/>
        <end position="47"/>
    </location>
</feature>
<comment type="function">
    <text evidence="7">Catalyzes the transfer of the diacylglyceryl group from phosphatidylglycerol to the sulfhydryl group of the N-terminal cysteine of a prolipoprotein, the first step in the formation of mature lipoproteins.</text>
</comment>
<evidence type="ECO:0000256" key="5">
    <source>
        <dbReference type="ARBA" id="ARBA00022989"/>
    </source>
</evidence>
<dbReference type="PANTHER" id="PTHR30589:SF0">
    <property type="entry name" value="PHOSPHATIDYLGLYCEROL--PROLIPOPROTEIN DIACYLGLYCERYL TRANSFERASE"/>
    <property type="match status" value="1"/>
</dbReference>
<keyword evidence="5 7" id="KW-1133">Transmembrane helix</keyword>
<feature type="transmembrane region" description="Helical" evidence="7">
    <location>
        <begin position="218"/>
        <end position="236"/>
    </location>
</feature>
<evidence type="ECO:0000256" key="6">
    <source>
        <dbReference type="ARBA" id="ARBA00023136"/>
    </source>
</evidence>
<sequence length="284" mass="32567">MTEFWHWWQHLPAHIRPTLLEIGSFKIHYYGLMYLIAFGLSYALVLYRIRREERFHITAAQAEALTTAMIIGVILGGRLGYVVFYNFSYYLGHPLEIFLPFDFSDGIRFTGISGMSYHGGLIGVIVAALYYARKNGLRFGEIADLYGPVVPLGYTFGRLGNFINGELYGRITTAQIGMYFPHAPGHLLRHPSQLYEAFFEGIFLFVILWILRRRIRTNGAMLAFYLIGYGTVRFFIEFFREPDAHLGFVFLCFSKGQILCAAMILCGVGFYFWLKHKAATGSRH</sequence>
<keyword evidence="9" id="KW-1185">Reference proteome</keyword>
<dbReference type="EMBL" id="BEXT01000001">
    <property type="protein sequence ID" value="GBC61247.1"/>
    <property type="molecule type" value="Genomic_DNA"/>
</dbReference>
<comment type="similarity">
    <text evidence="1 7">Belongs to the Lgt family.</text>
</comment>
<comment type="catalytic activity">
    <reaction evidence="7">
        <text>L-cysteinyl-[prolipoprotein] + a 1,2-diacyl-sn-glycero-3-phospho-(1'-sn-glycerol) = an S-1,2-diacyl-sn-glyceryl-L-cysteinyl-[prolipoprotein] + sn-glycerol 1-phosphate + H(+)</text>
        <dbReference type="Rhea" id="RHEA:56712"/>
        <dbReference type="Rhea" id="RHEA-COMP:14679"/>
        <dbReference type="Rhea" id="RHEA-COMP:14680"/>
        <dbReference type="ChEBI" id="CHEBI:15378"/>
        <dbReference type="ChEBI" id="CHEBI:29950"/>
        <dbReference type="ChEBI" id="CHEBI:57685"/>
        <dbReference type="ChEBI" id="CHEBI:64716"/>
        <dbReference type="ChEBI" id="CHEBI:140658"/>
        <dbReference type="EC" id="2.5.1.145"/>
    </reaction>
</comment>
<feature type="transmembrane region" description="Helical" evidence="7">
    <location>
        <begin position="68"/>
        <end position="87"/>
    </location>
</feature>
<feature type="transmembrane region" description="Helical" evidence="7">
    <location>
        <begin position="107"/>
        <end position="131"/>
    </location>
</feature>
<protein>
    <recommendedName>
        <fullName evidence="7">Phosphatidylglycerol--prolipoprotein diacylglyceryl transferase</fullName>
        <ecNumber evidence="7">2.5.1.145</ecNumber>
    </recommendedName>
</protein>
<dbReference type="GO" id="GO:0008961">
    <property type="term" value="F:phosphatidylglycerol-prolipoprotein diacylglyceryl transferase activity"/>
    <property type="evidence" value="ECO:0007669"/>
    <property type="project" value="UniProtKB-UniRule"/>
</dbReference>
<gene>
    <name evidence="7" type="primary">lgt</name>
    <name evidence="8" type="ORF">DENIS_2207</name>
</gene>
<dbReference type="OrthoDB" id="871140at2"/>
<comment type="caution">
    <text evidence="8">The sequence shown here is derived from an EMBL/GenBank/DDBJ whole genome shotgun (WGS) entry which is preliminary data.</text>
</comment>
<organism evidence="8 9">
    <name type="scientific">Desulfonema ishimotonii</name>
    <dbReference type="NCBI Taxonomy" id="45657"/>
    <lineage>
        <taxon>Bacteria</taxon>
        <taxon>Pseudomonadati</taxon>
        <taxon>Thermodesulfobacteriota</taxon>
        <taxon>Desulfobacteria</taxon>
        <taxon>Desulfobacterales</taxon>
        <taxon>Desulfococcaceae</taxon>
        <taxon>Desulfonema</taxon>
    </lineage>
</organism>
<evidence type="ECO:0000256" key="3">
    <source>
        <dbReference type="ARBA" id="ARBA00022679"/>
    </source>
</evidence>
<evidence type="ECO:0000256" key="4">
    <source>
        <dbReference type="ARBA" id="ARBA00022692"/>
    </source>
</evidence>
<dbReference type="GO" id="GO:0005886">
    <property type="term" value="C:plasma membrane"/>
    <property type="evidence" value="ECO:0007669"/>
    <property type="project" value="UniProtKB-SubCell"/>
</dbReference>
<evidence type="ECO:0000313" key="8">
    <source>
        <dbReference type="EMBL" id="GBC61247.1"/>
    </source>
</evidence>
<keyword evidence="3 7" id="KW-0808">Transferase</keyword>
<dbReference type="PANTHER" id="PTHR30589">
    <property type="entry name" value="PROLIPOPROTEIN DIACYLGLYCERYL TRANSFERASE"/>
    <property type="match status" value="1"/>
</dbReference>
<evidence type="ECO:0000313" key="9">
    <source>
        <dbReference type="Proteomes" id="UP000288096"/>
    </source>
</evidence>
<evidence type="ECO:0000256" key="1">
    <source>
        <dbReference type="ARBA" id="ARBA00007150"/>
    </source>
</evidence>
<comment type="subcellular location">
    <subcellularLocation>
        <location evidence="7">Cell membrane</location>
        <topology evidence="7">Multi-pass membrane protein</topology>
    </subcellularLocation>
</comment>
<reference evidence="9" key="1">
    <citation type="submission" date="2017-11" db="EMBL/GenBank/DDBJ databases">
        <authorList>
            <person name="Watanabe M."/>
            <person name="Kojima H."/>
        </authorList>
    </citation>
    <scope>NUCLEOTIDE SEQUENCE [LARGE SCALE GENOMIC DNA]</scope>
    <source>
        <strain evidence="9">Tokyo 01</strain>
    </source>
</reference>
<dbReference type="UniPathway" id="UPA00664"/>
<dbReference type="Proteomes" id="UP000288096">
    <property type="component" value="Unassembled WGS sequence"/>
</dbReference>
<dbReference type="HAMAP" id="MF_01147">
    <property type="entry name" value="Lgt"/>
    <property type="match status" value="1"/>
</dbReference>
<keyword evidence="4 7" id="KW-0812">Transmembrane</keyword>
<keyword evidence="2 7" id="KW-1003">Cell membrane</keyword>
<dbReference type="InterPro" id="IPR001640">
    <property type="entry name" value="Lgt"/>
</dbReference>